<dbReference type="PANTHER" id="PTHR45626">
    <property type="entry name" value="TRANSCRIPTION TERMINATION FACTOR 2-RELATED"/>
    <property type="match status" value="1"/>
</dbReference>
<dbReference type="OrthoDB" id="2683572at2759"/>
<dbReference type="Proteomes" id="UP000001072">
    <property type="component" value="Unassembled WGS sequence"/>
</dbReference>
<dbReference type="InterPro" id="IPR027417">
    <property type="entry name" value="P-loop_NTPase"/>
</dbReference>
<protein>
    <recommendedName>
        <fullName evidence="4">Helicase C-terminal domain-containing protein</fullName>
    </recommendedName>
</protein>
<keyword evidence="2" id="KW-0378">Hydrolase</keyword>
<dbReference type="eggNOG" id="KOG1001">
    <property type="taxonomic scope" value="Eukaryota"/>
</dbReference>
<dbReference type="SMART" id="SM00490">
    <property type="entry name" value="HELICc"/>
    <property type="match status" value="1"/>
</dbReference>
<dbReference type="PANTHER" id="PTHR45626:SF22">
    <property type="entry name" value="DNA REPAIR PROTEIN RAD5"/>
    <property type="match status" value="1"/>
</dbReference>
<dbReference type="GO" id="GO:0008094">
    <property type="term" value="F:ATP-dependent activity, acting on DNA"/>
    <property type="evidence" value="ECO:0007669"/>
    <property type="project" value="TreeGrafter"/>
</dbReference>
<evidence type="ECO:0000259" key="4">
    <source>
        <dbReference type="PROSITE" id="PS51194"/>
    </source>
</evidence>
<dbReference type="GO" id="GO:0005524">
    <property type="term" value="F:ATP binding"/>
    <property type="evidence" value="ECO:0007669"/>
    <property type="project" value="UniProtKB-KW"/>
</dbReference>
<dbReference type="Pfam" id="PF00271">
    <property type="entry name" value="Helicase_C"/>
    <property type="match status" value="1"/>
</dbReference>
<dbReference type="SUPFAM" id="SSF52540">
    <property type="entry name" value="P-loop containing nucleoside triphosphate hydrolases"/>
    <property type="match status" value="1"/>
</dbReference>
<dbReference type="STRING" id="747676.F4RZI8"/>
<evidence type="ECO:0000313" key="6">
    <source>
        <dbReference type="Proteomes" id="UP000001072"/>
    </source>
</evidence>
<feature type="domain" description="Helicase C-terminal" evidence="4">
    <location>
        <begin position="32"/>
        <end position="186"/>
    </location>
</feature>
<sequence length="244" mass="27496">MEEELGIMVPDGRALTADARPAYLEDWSLSSKLAYLVSQLKKKHRTLHKGLCKKTVIYTQWRCFMEWIKIALDCHSIGSGTLHGDMTTHERTCQLNRFKNDNNIEAFIVSIEAGGVGLNMTCADEVYLMDAHWNPQIVQQAIDCLHRIGQTHPVKVYHVVAGQSVEQHLFNVSQVISFQKGLHSPSSAKTFYTPQVQKNKASLARKIITLSVPKDQLKDYLQPGDTMDVMDDIGNVNACYAEYV</sequence>
<dbReference type="HOGENOM" id="CLU_1138202_0_0_1"/>
<dbReference type="EMBL" id="GL883132">
    <property type="protein sequence ID" value="EGG02237.1"/>
    <property type="molecule type" value="Genomic_DNA"/>
</dbReference>
<dbReference type="KEGG" id="mlr:MELLADRAFT_91569"/>
<evidence type="ECO:0000313" key="5">
    <source>
        <dbReference type="EMBL" id="EGG02237.1"/>
    </source>
</evidence>
<dbReference type="InterPro" id="IPR001650">
    <property type="entry name" value="Helicase_C-like"/>
</dbReference>
<dbReference type="GO" id="GO:0006281">
    <property type="term" value="P:DNA repair"/>
    <property type="evidence" value="ECO:0007669"/>
    <property type="project" value="TreeGrafter"/>
</dbReference>
<evidence type="ECO:0000256" key="3">
    <source>
        <dbReference type="ARBA" id="ARBA00022840"/>
    </source>
</evidence>
<organism evidence="6">
    <name type="scientific">Melampsora larici-populina (strain 98AG31 / pathotype 3-4-7)</name>
    <name type="common">Poplar leaf rust fungus</name>
    <dbReference type="NCBI Taxonomy" id="747676"/>
    <lineage>
        <taxon>Eukaryota</taxon>
        <taxon>Fungi</taxon>
        <taxon>Dikarya</taxon>
        <taxon>Basidiomycota</taxon>
        <taxon>Pucciniomycotina</taxon>
        <taxon>Pucciniomycetes</taxon>
        <taxon>Pucciniales</taxon>
        <taxon>Melampsoraceae</taxon>
        <taxon>Melampsora</taxon>
    </lineage>
</organism>
<dbReference type="Gene3D" id="3.40.50.300">
    <property type="entry name" value="P-loop containing nucleotide triphosphate hydrolases"/>
    <property type="match status" value="1"/>
</dbReference>
<name>F4RZI8_MELLP</name>
<gene>
    <name evidence="5" type="ORF">MELLADRAFT_91569</name>
</gene>
<evidence type="ECO:0000256" key="2">
    <source>
        <dbReference type="ARBA" id="ARBA00022801"/>
    </source>
</evidence>
<dbReference type="PROSITE" id="PS51194">
    <property type="entry name" value="HELICASE_CTER"/>
    <property type="match status" value="1"/>
</dbReference>
<dbReference type="RefSeq" id="XP_007414494.1">
    <property type="nucleotide sequence ID" value="XM_007414432.1"/>
</dbReference>
<dbReference type="AlphaFoldDB" id="F4RZI8"/>
<dbReference type="GO" id="GO:0005634">
    <property type="term" value="C:nucleus"/>
    <property type="evidence" value="ECO:0007669"/>
    <property type="project" value="TreeGrafter"/>
</dbReference>
<reference evidence="6" key="1">
    <citation type="journal article" date="2011" name="Proc. Natl. Acad. Sci. U.S.A.">
        <title>Obligate biotrophy features unraveled by the genomic analysis of rust fungi.</title>
        <authorList>
            <person name="Duplessis S."/>
            <person name="Cuomo C.A."/>
            <person name="Lin Y.-C."/>
            <person name="Aerts A."/>
            <person name="Tisserant E."/>
            <person name="Veneault-Fourrey C."/>
            <person name="Joly D.L."/>
            <person name="Hacquard S."/>
            <person name="Amselem J."/>
            <person name="Cantarel B.L."/>
            <person name="Chiu R."/>
            <person name="Coutinho P.M."/>
            <person name="Feau N."/>
            <person name="Field M."/>
            <person name="Frey P."/>
            <person name="Gelhaye E."/>
            <person name="Goldberg J."/>
            <person name="Grabherr M.G."/>
            <person name="Kodira C.D."/>
            <person name="Kohler A."/>
            <person name="Kuees U."/>
            <person name="Lindquist E.A."/>
            <person name="Lucas S.M."/>
            <person name="Mago R."/>
            <person name="Mauceli E."/>
            <person name="Morin E."/>
            <person name="Murat C."/>
            <person name="Pangilinan J.L."/>
            <person name="Park R."/>
            <person name="Pearson M."/>
            <person name="Quesneville H."/>
            <person name="Rouhier N."/>
            <person name="Sakthikumar S."/>
            <person name="Salamov A.A."/>
            <person name="Schmutz J."/>
            <person name="Selles B."/>
            <person name="Shapiro H."/>
            <person name="Tanguay P."/>
            <person name="Tuskan G.A."/>
            <person name="Henrissat B."/>
            <person name="Van de Peer Y."/>
            <person name="Rouze P."/>
            <person name="Ellis J.G."/>
            <person name="Dodds P.N."/>
            <person name="Schein J.E."/>
            <person name="Zhong S."/>
            <person name="Hamelin R.C."/>
            <person name="Grigoriev I.V."/>
            <person name="Szabo L.J."/>
            <person name="Martin F."/>
        </authorList>
    </citation>
    <scope>NUCLEOTIDE SEQUENCE [LARGE SCALE GENOMIC DNA]</scope>
    <source>
        <strain evidence="6">98AG31 / pathotype 3-4-7</strain>
    </source>
</reference>
<accession>F4RZI8</accession>
<dbReference type="InterPro" id="IPR049730">
    <property type="entry name" value="SNF2/RAD54-like_C"/>
</dbReference>
<dbReference type="CDD" id="cd18793">
    <property type="entry name" value="SF2_C_SNF"/>
    <property type="match status" value="1"/>
</dbReference>
<dbReference type="InParanoid" id="F4RZI8"/>
<dbReference type="VEuPathDB" id="FungiDB:MELLADRAFT_91569"/>
<dbReference type="InterPro" id="IPR050628">
    <property type="entry name" value="SNF2_RAD54_helicase_TF"/>
</dbReference>
<keyword evidence="6" id="KW-1185">Reference proteome</keyword>
<evidence type="ECO:0000256" key="1">
    <source>
        <dbReference type="ARBA" id="ARBA00022741"/>
    </source>
</evidence>
<keyword evidence="3" id="KW-0067">ATP-binding</keyword>
<dbReference type="GeneID" id="18935949"/>
<proteinExistence type="predicted"/>
<keyword evidence="1" id="KW-0547">Nucleotide-binding</keyword>
<dbReference type="GO" id="GO:0016787">
    <property type="term" value="F:hydrolase activity"/>
    <property type="evidence" value="ECO:0007669"/>
    <property type="project" value="UniProtKB-KW"/>
</dbReference>